<accession>A0A1I2INB3</accession>
<dbReference type="Pfam" id="PF13649">
    <property type="entry name" value="Methyltransf_25"/>
    <property type="match status" value="1"/>
</dbReference>
<dbReference type="GO" id="GO:0017000">
    <property type="term" value="P:antibiotic biosynthetic process"/>
    <property type="evidence" value="ECO:0007669"/>
    <property type="project" value="UniProtKB-ARBA"/>
</dbReference>
<keyword evidence="1 5" id="KW-0489">Methyltransferase</keyword>
<dbReference type="EMBL" id="FONR01000006">
    <property type="protein sequence ID" value="SFF43829.1"/>
    <property type="molecule type" value="Genomic_DNA"/>
</dbReference>
<dbReference type="GO" id="GO:0032259">
    <property type="term" value="P:methylation"/>
    <property type="evidence" value="ECO:0007669"/>
    <property type="project" value="UniProtKB-KW"/>
</dbReference>
<dbReference type="Gene3D" id="3.40.50.150">
    <property type="entry name" value="Vaccinia Virus protein VP39"/>
    <property type="match status" value="1"/>
</dbReference>
<protein>
    <submittedName>
        <fullName evidence="5">Methyltransferase domain-containing protein</fullName>
    </submittedName>
</protein>
<evidence type="ECO:0000256" key="2">
    <source>
        <dbReference type="ARBA" id="ARBA00022679"/>
    </source>
</evidence>
<feature type="domain" description="Methyltransferase" evidence="4">
    <location>
        <begin position="88"/>
        <end position="178"/>
    </location>
</feature>
<evidence type="ECO:0000313" key="6">
    <source>
        <dbReference type="Proteomes" id="UP000181942"/>
    </source>
</evidence>
<dbReference type="AlphaFoldDB" id="A0A1I2INB3"/>
<organism evidence="5 6">
    <name type="scientific">Streptomyces mirabilis</name>
    <dbReference type="NCBI Taxonomy" id="68239"/>
    <lineage>
        <taxon>Bacteria</taxon>
        <taxon>Bacillati</taxon>
        <taxon>Actinomycetota</taxon>
        <taxon>Actinomycetes</taxon>
        <taxon>Kitasatosporales</taxon>
        <taxon>Streptomycetaceae</taxon>
        <taxon>Streptomyces</taxon>
    </lineage>
</organism>
<evidence type="ECO:0000313" key="5">
    <source>
        <dbReference type="EMBL" id="SFF43829.1"/>
    </source>
</evidence>
<proteinExistence type="predicted"/>
<dbReference type="GO" id="GO:0008168">
    <property type="term" value="F:methyltransferase activity"/>
    <property type="evidence" value="ECO:0007669"/>
    <property type="project" value="UniProtKB-KW"/>
</dbReference>
<evidence type="ECO:0000259" key="4">
    <source>
        <dbReference type="Pfam" id="PF13649"/>
    </source>
</evidence>
<evidence type="ECO:0000256" key="3">
    <source>
        <dbReference type="SAM" id="MobiDB-lite"/>
    </source>
</evidence>
<dbReference type="SUPFAM" id="SSF53335">
    <property type="entry name" value="S-adenosyl-L-methionine-dependent methyltransferases"/>
    <property type="match status" value="1"/>
</dbReference>
<dbReference type="PANTHER" id="PTHR43861">
    <property type="entry name" value="TRANS-ACONITATE 2-METHYLTRANSFERASE-RELATED"/>
    <property type="match status" value="1"/>
</dbReference>
<name>A0A1I2INB3_9ACTN</name>
<dbReference type="CDD" id="cd02440">
    <property type="entry name" value="AdoMet_MTases"/>
    <property type="match status" value="1"/>
</dbReference>
<sequence>MEPLSHRIPPQAPAEEEAPSDCQSPRLVSRAMTSHPATSRPDATRASYDTVAVDYNTLLEAELEHKPFDRAMLAAFAEKVRDGGGGQVADLGCGPGRVTIHLESLGLDAYGIDLSPRMVAVARRSHPHLRFEVGSMADLDIEDASLAGALAWYSTVHTPLDELPLFFAEFHRILAPGGHLLLAFKVGDERVHLDHAYGHDLDLDVYRFPPERVAELLRKAGLVEVARLVREADARENTPQAFVLARRPEPSA</sequence>
<dbReference type="InterPro" id="IPR041698">
    <property type="entry name" value="Methyltransf_25"/>
</dbReference>
<feature type="region of interest" description="Disordered" evidence="3">
    <location>
        <begin position="1"/>
        <end position="24"/>
    </location>
</feature>
<reference evidence="5 6" key="1">
    <citation type="submission" date="2016-10" db="EMBL/GenBank/DDBJ databases">
        <authorList>
            <person name="de Groot N.N."/>
        </authorList>
    </citation>
    <scope>NUCLEOTIDE SEQUENCE [LARGE SCALE GENOMIC DNA]</scope>
    <source>
        <strain evidence="5 6">OK461</strain>
    </source>
</reference>
<keyword evidence="2 5" id="KW-0808">Transferase</keyword>
<evidence type="ECO:0000256" key="1">
    <source>
        <dbReference type="ARBA" id="ARBA00022603"/>
    </source>
</evidence>
<dbReference type="PANTHER" id="PTHR43861:SF1">
    <property type="entry name" value="TRANS-ACONITATE 2-METHYLTRANSFERASE"/>
    <property type="match status" value="1"/>
</dbReference>
<dbReference type="InterPro" id="IPR029063">
    <property type="entry name" value="SAM-dependent_MTases_sf"/>
</dbReference>
<gene>
    <name evidence="5" type="ORF">SAMN02787118_106445</name>
</gene>
<dbReference type="Proteomes" id="UP000181942">
    <property type="component" value="Unassembled WGS sequence"/>
</dbReference>